<evidence type="ECO:0000259" key="2">
    <source>
        <dbReference type="Pfam" id="PF14258"/>
    </source>
</evidence>
<dbReference type="Proteomes" id="UP001183648">
    <property type="component" value="Unassembled WGS sequence"/>
</dbReference>
<feature type="domain" description="DUF4350" evidence="2">
    <location>
        <begin position="50"/>
        <end position="223"/>
    </location>
</feature>
<comment type="caution">
    <text evidence="3">The sequence shown here is derived from an EMBL/GenBank/DDBJ whole genome shotgun (WGS) entry which is preliminary data.</text>
</comment>
<evidence type="ECO:0000256" key="1">
    <source>
        <dbReference type="SAM" id="Phobius"/>
    </source>
</evidence>
<organism evidence="3 4">
    <name type="scientific">Nocardioides marmoribigeumensis</name>
    <dbReference type="NCBI Taxonomy" id="433649"/>
    <lineage>
        <taxon>Bacteria</taxon>
        <taxon>Bacillati</taxon>
        <taxon>Actinomycetota</taxon>
        <taxon>Actinomycetes</taxon>
        <taxon>Propionibacteriales</taxon>
        <taxon>Nocardioidaceae</taxon>
        <taxon>Nocardioides</taxon>
    </lineage>
</organism>
<keyword evidence="1" id="KW-0472">Membrane</keyword>
<keyword evidence="1" id="KW-1133">Transmembrane helix</keyword>
<accession>A0ABU2BX20</accession>
<dbReference type="RefSeq" id="WP_310302666.1">
    <property type="nucleotide sequence ID" value="NZ_BAAAPS010000013.1"/>
</dbReference>
<reference evidence="3 4" key="1">
    <citation type="submission" date="2023-07" db="EMBL/GenBank/DDBJ databases">
        <title>Sequencing the genomes of 1000 actinobacteria strains.</title>
        <authorList>
            <person name="Klenk H.-P."/>
        </authorList>
    </citation>
    <scope>NUCLEOTIDE SEQUENCE [LARGE SCALE GENOMIC DNA]</scope>
    <source>
        <strain evidence="3 4">DSM 19426</strain>
    </source>
</reference>
<keyword evidence="4" id="KW-1185">Reference proteome</keyword>
<gene>
    <name evidence="3" type="ORF">J2S63_002499</name>
</gene>
<dbReference type="EMBL" id="JAVDYG010000001">
    <property type="protein sequence ID" value="MDR7362946.1"/>
    <property type="molecule type" value="Genomic_DNA"/>
</dbReference>
<sequence length="397" mass="41081">MTGTLTAGAGTSRPGGARGWVGLALLLLVGAVLLTVADLGRAGSTEPLHPQNPTEDGARAVARVLADHGVDVEVVGSDRALRRTDLDAGTTLVVTGTGELGTSTYATVRDALDRAGTTVLVTPPDRLLDELDVTARSGSPIGGSLEAECDLPLLEDLTVDAVGTPYAVGGETGDAACFRTGPGAELPGLVATTGDTLLVGAAGLLTNDTVDEPDNAAVALRVLGQHPRVVWYHATADDLAAGDERADATELSTVLPRWLGPGLLLVAVAVLLALLWQGRRFGPLVVEPLPVTVRADETEASRGRLYRAARDRRHAAAALRADARSAWRERLHLPPTASVDDLVDHLAARAGAPDRRTLHALLADGPVADDRALLRLAVDLAALTDPHPGTGPGKDRP</sequence>
<dbReference type="InterPro" id="IPR025646">
    <property type="entry name" value="DUF4350"/>
</dbReference>
<feature type="transmembrane region" description="Helical" evidence="1">
    <location>
        <begin position="20"/>
        <end position="39"/>
    </location>
</feature>
<evidence type="ECO:0000313" key="3">
    <source>
        <dbReference type="EMBL" id="MDR7362946.1"/>
    </source>
</evidence>
<proteinExistence type="predicted"/>
<keyword evidence="1" id="KW-0812">Transmembrane</keyword>
<dbReference type="Pfam" id="PF14258">
    <property type="entry name" value="DUF4350"/>
    <property type="match status" value="1"/>
</dbReference>
<feature type="transmembrane region" description="Helical" evidence="1">
    <location>
        <begin position="258"/>
        <end position="276"/>
    </location>
</feature>
<protein>
    <recommendedName>
        <fullName evidence="2">DUF4350 domain-containing protein</fullName>
    </recommendedName>
</protein>
<evidence type="ECO:0000313" key="4">
    <source>
        <dbReference type="Proteomes" id="UP001183648"/>
    </source>
</evidence>
<name>A0ABU2BX20_9ACTN</name>